<evidence type="ECO:0000256" key="1">
    <source>
        <dbReference type="SAM" id="MobiDB-lite"/>
    </source>
</evidence>
<gene>
    <name evidence="3" type="ORF">Vbra_11075</name>
</gene>
<dbReference type="Proteomes" id="UP000041254">
    <property type="component" value="Unassembled WGS sequence"/>
</dbReference>
<proteinExistence type="predicted"/>
<protein>
    <submittedName>
        <fullName evidence="3">Uncharacterized protein</fullName>
    </submittedName>
</protein>
<dbReference type="VEuPathDB" id="CryptoDB:Vbra_11075"/>
<feature type="region of interest" description="Disordered" evidence="1">
    <location>
        <begin position="42"/>
        <end position="84"/>
    </location>
</feature>
<evidence type="ECO:0000313" key="4">
    <source>
        <dbReference type="Proteomes" id="UP000041254"/>
    </source>
</evidence>
<dbReference type="EMBL" id="CDMY01000098">
    <property type="protein sequence ID" value="CEL92691.1"/>
    <property type="molecule type" value="Genomic_DNA"/>
</dbReference>
<dbReference type="PhylomeDB" id="A0A0G4EB27"/>
<dbReference type="InParanoid" id="A0A0G4EB27"/>
<dbReference type="AlphaFoldDB" id="A0A0G4EB27"/>
<feature type="transmembrane region" description="Helical" evidence="2">
    <location>
        <begin position="152"/>
        <end position="169"/>
    </location>
</feature>
<sequence>MFKLGCRRTSQLLGEGFPASLRPKMYRFGLSPLLLRTAHSLGHTPPTRHCQPPRSRHLPAASFSASVHTSAQPHTRRQHSDGKAADTEILSIHDDPGAEPFDHELSLPDVTEENLEIISKGRDGVEYLSEAPSSKQPSYAPKGLVRGTCRRLFINLVCVFLQVLGMWALEDFGWSALINWKKSTFVLAPYDRHTVPSEHMPPHTQAAERTARSAG</sequence>
<evidence type="ECO:0000256" key="2">
    <source>
        <dbReference type="SAM" id="Phobius"/>
    </source>
</evidence>
<organism evidence="3 4">
    <name type="scientific">Vitrella brassicaformis (strain CCMP3155)</name>
    <dbReference type="NCBI Taxonomy" id="1169540"/>
    <lineage>
        <taxon>Eukaryota</taxon>
        <taxon>Sar</taxon>
        <taxon>Alveolata</taxon>
        <taxon>Colpodellida</taxon>
        <taxon>Vitrellaceae</taxon>
        <taxon>Vitrella</taxon>
    </lineage>
</organism>
<evidence type="ECO:0000313" key="3">
    <source>
        <dbReference type="EMBL" id="CEL92691.1"/>
    </source>
</evidence>
<keyword evidence="4" id="KW-1185">Reference proteome</keyword>
<feature type="region of interest" description="Disordered" evidence="1">
    <location>
        <begin position="196"/>
        <end position="215"/>
    </location>
</feature>
<keyword evidence="2" id="KW-0472">Membrane</keyword>
<keyword evidence="2" id="KW-0812">Transmembrane</keyword>
<accession>A0A0G4EB27</accession>
<feature type="compositionally biased region" description="Polar residues" evidence="1">
    <location>
        <begin position="63"/>
        <end position="73"/>
    </location>
</feature>
<keyword evidence="2" id="KW-1133">Transmembrane helix</keyword>
<name>A0A0G4EB27_VITBC</name>
<reference evidence="3 4" key="1">
    <citation type="submission" date="2014-11" db="EMBL/GenBank/DDBJ databases">
        <authorList>
            <person name="Zhu J."/>
            <person name="Qi W."/>
            <person name="Song R."/>
        </authorList>
    </citation>
    <scope>NUCLEOTIDE SEQUENCE [LARGE SCALE GENOMIC DNA]</scope>
</reference>